<evidence type="ECO:0000313" key="8">
    <source>
        <dbReference type="EMBL" id="ALN78819.1"/>
    </source>
</evidence>
<protein>
    <submittedName>
        <fullName evidence="8">Cytochrome P450 family protein</fullName>
    </submittedName>
</protein>
<evidence type="ECO:0000256" key="3">
    <source>
        <dbReference type="ARBA" id="ARBA00022723"/>
    </source>
</evidence>
<dbReference type="InterPro" id="IPR002397">
    <property type="entry name" value="Cyt_P450_B"/>
</dbReference>
<evidence type="ECO:0000256" key="5">
    <source>
        <dbReference type="ARBA" id="ARBA00023004"/>
    </source>
</evidence>
<keyword evidence="2 7" id="KW-0349">Heme</keyword>
<evidence type="ECO:0000256" key="7">
    <source>
        <dbReference type="RuleBase" id="RU000461"/>
    </source>
</evidence>
<dbReference type="PATRIC" id="fig|84531.8.peg.685"/>
<reference evidence="8 9" key="1">
    <citation type="journal article" date="2015" name="BMC Genomics">
        <title>Comparative genomics and metabolic profiling of the genus Lysobacter.</title>
        <authorList>
            <person name="de Bruijn I."/>
            <person name="Cheng X."/>
            <person name="de Jager V."/>
            <person name="Exposito R.G."/>
            <person name="Watrous J."/>
            <person name="Patel N."/>
            <person name="Postma J."/>
            <person name="Dorrestein P.C."/>
            <person name="Kobayashi D."/>
            <person name="Raaijmakers J.M."/>
        </authorList>
    </citation>
    <scope>NUCLEOTIDE SEQUENCE [LARGE SCALE GENOMIC DNA]</scope>
    <source>
        <strain evidence="8 9">76</strain>
    </source>
</reference>
<keyword evidence="3 7" id="KW-0479">Metal-binding</keyword>
<keyword evidence="9" id="KW-1185">Reference proteome</keyword>
<dbReference type="GO" id="GO:0005506">
    <property type="term" value="F:iron ion binding"/>
    <property type="evidence" value="ECO:0007669"/>
    <property type="project" value="InterPro"/>
</dbReference>
<dbReference type="AlphaFoldDB" id="A0A0S2F5N9"/>
<dbReference type="InterPro" id="IPR036396">
    <property type="entry name" value="Cyt_P450_sf"/>
</dbReference>
<dbReference type="RefSeq" id="WP_057916563.1">
    <property type="nucleotide sequence ID" value="NZ_CP011129.1"/>
</dbReference>
<evidence type="ECO:0000256" key="6">
    <source>
        <dbReference type="ARBA" id="ARBA00023033"/>
    </source>
</evidence>
<dbReference type="GO" id="GO:0004497">
    <property type="term" value="F:monooxygenase activity"/>
    <property type="evidence" value="ECO:0007669"/>
    <property type="project" value="UniProtKB-KW"/>
</dbReference>
<gene>
    <name evidence="8" type="ORF">LA76x_0658</name>
</gene>
<keyword evidence="6 7" id="KW-0503">Monooxygenase</keyword>
<dbReference type="eggNOG" id="COG2124">
    <property type="taxonomic scope" value="Bacteria"/>
</dbReference>
<dbReference type="KEGG" id="lab:LA76x_0658"/>
<dbReference type="GO" id="GO:0016705">
    <property type="term" value="F:oxidoreductase activity, acting on paired donors, with incorporation or reduction of molecular oxygen"/>
    <property type="evidence" value="ECO:0007669"/>
    <property type="project" value="InterPro"/>
</dbReference>
<accession>A0A0S2F5N9</accession>
<dbReference type="Pfam" id="PF00067">
    <property type="entry name" value="p450"/>
    <property type="match status" value="1"/>
</dbReference>
<name>A0A0S2F5N9_LYSAN</name>
<keyword evidence="5 7" id="KW-0408">Iron</keyword>
<dbReference type="Proteomes" id="UP000060787">
    <property type="component" value="Chromosome"/>
</dbReference>
<evidence type="ECO:0000256" key="4">
    <source>
        <dbReference type="ARBA" id="ARBA00023002"/>
    </source>
</evidence>
<dbReference type="Gene3D" id="1.10.630.10">
    <property type="entry name" value="Cytochrome P450"/>
    <property type="match status" value="1"/>
</dbReference>
<dbReference type="PANTHER" id="PTHR46696:SF6">
    <property type="entry name" value="P450, PUTATIVE (EUROFUNG)-RELATED"/>
    <property type="match status" value="1"/>
</dbReference>
<dbReference type="SUPFAM" id="SSF48264">
    <property type="entry name" value="Cytochrome P450"/>
    <property type="match status" value="1"/>
</dbReference>
<comment type="similarity">
    <text evidence="1 7">Belongs to the cytochrome P450 family.</text>
</comment>
<dbReference type="InterPro" id="IPR017972">
    <property type="entry name" value="Cyt_P450_CS"/>
</dbReference>
<evidence type="ECO:0000256" key="2">
    <source>
        <dbReference type="ARBA" id="ARBA00022617"/>
    </source>
</evidence>
<organism evidence="8 9">
    <name type="scientific">Lysobacter antibioticus</name>
    <dbReference type="NCBI Taxonomy" id="84531"/>
    <lineage>
        <taxon>Bacteria</taxon>
        <taxon>Pseudomonadati</taxon>
        <taxon>Pseudomonadota</taxon>
        <taxon>Gammaproteobacteria</taxon>
        <taxon>Lysobacterales</taxon>
        <taxon>Lysobacteraceae</taxon>
        <taxon>Lysobacter</taxon>
    </lineage>
</organism>
<sequence length="402" mass="44848">MPSPLDQAQDILSYPFAIGPLGTPPETIAWARKHRPVCPISLPSGTRAWMVTNKDDIGLVLTDKRFSRDLTYAGAPRFVGEDFTAVPGGLFNLDPPDHTRVRRVIGNFYTRSGVERFRPLVERHAAQLLDAMAEGDNPADLMQAYSTQLPLHSSCDMLQVPVDFREQYLAYFHTQTNYQATAEEVAQATAKILDFSRDIVALKRRHPGLADPIGALIEARRQGLIDEDELVGTVCYLFVTGSEPLIPPLSTGVLTLLEHRAQLQQCIDDPTLWPKAIEEVLRYHHNGVLGLPRVATEDVALKDTVIRRGEAVCATMLGVTWDPKYYRHPAKFDIHRSTDGTATFGAGPHFCLGSALVRMFLEVAYRMLFARFPRLALAVPASEIPWEENILFIRPVSLPVAW</sequence>
<dbReference type="FunFam" id="1.10.630.10:FF:000018">
    <property type="entry name" value="Cytochrome P450 monooxygenase"/>
    <property type="match status" value="1"/>
</dbReference>
<dbReference type="PRINTS" id="PR00359">
    <property type="entry name" value="BP450"/>
</dbReference>
<dbReference type="PANTHER" id="PTHR46696">
    <property type="entry name" value="P450, PUTATIVE (EUROFUNG)-RELATED"/>
    <property type="match status" value="1"/>
</dbReference>
<evidence type="ECO:0000256" key="1">
    <source>
        <dbReference type="ARBA" id="ARBA00010617"/>
    </source>
</evidence>
<dbReference type="EMBL" id="CP011129">
    <property type="protein sequence ID" value="ALN78819.1"/>
    <property type="molecule type" value="Genomic_DNA"/>
</dbReference>
<keyword evidence="4 7" id="KW-0560">Oxidoreductase</keyword>
<evidence type="ECO:0000313" key="9">
    <source>
        <dbReference type="Proteomes" id="UP000060787"/>
    </source>
</evidence>
<proteinExistence type="inferred from homology"/>
<dbReference type="InterPro" id="IPR001128">
    <property type="entry name" value="Cyt_P450"/>
</dbReference>
<dbReference type="PROSITE" id="PS00086">
    <property type="entry name" value="CYTOCHROME_P450"/>
    <property type="match status" value="1"/>
</dbReference>
<dbReference type="GO" id="GO:0020037">
    <property type="term" value="F:heme binding"/>
    <property type="evidence" value="ECO:0007669"/>
    <property type="project" value="InterPro"/>
</dbReference>
<dbReference type="STRING" id="84531.LA76x_0658"/>